<accession>A0A9D1X359</accession>
<dbReference type="Pfam" id="PF21258">
    <property type="entry name" value="Glyco_hydro_120_ins"/>
    <property type="match status" value="1"/>
</dbReference>
<sequence>MIIYVNATAGRDGNGTKEMPFRHINDAAQIARPGDEVLVAPGVYREYVNPRCGGTGDARIVYRSTEPLGAVITGAEEVKNWTRYEGNVWSCRVSNSIFGSYNPYTTYVYGDWYFAGKSRHTGAVYLNDIMLYEAGSLEECLAGEVYPHSWNPEASVYKWYAKQDTETDETVIYANFQDSDPNKEKVEINVRRECFFPSETGRGYITVNGFRIEKAATTWAPPAAFQDGMIGPNWSKGWIIEDCEISNSKCAGICLGKYLDPDNEHYFTNKHVKSPTQMERDAVCRGQYHGWLKEKVGSHIIRRCNIHHCQQGGIIGRMGCVFSVIEDNHIHHINNMMELGGAEIAGIKLHAAIDVTFRRNYIHHCTMGIWCDWEAQGTRITQNLFHDNQRPSYARQLKGSMMSQDLFVEVGHGPTLIDNNILLSDASLRLATQGVALVHNLICGSFTAVGAGTDSVVEGVNRARYTPYHIPHRTEVMGFMTILHGDDRFYNNIFVQKWPSEPFRIVRDCEDGFDEENREVGTHVMDEYPTYEEWIQQFDMDTDVPDMKKLEPAHFKHLPVWADGNAYFGGAKAWKKEENYLLDADHDIKVELTCRDGAPCLSTNLYDYLNDFSSEMIHSDTLGLAFEPEQRFENPDGTDITFDRDYFGGHRGVRILPGPFASPEDAKKPLW</sequence>
<feature type="domain" description="Glycoside hydrolase 120 insertion" evidence="2">
    <location>
        <begin position="78"/>
        <end position="188"/>
    </location>
</feature>
<dbReference type="InterPro" id="IPR049169">
    <property type="entry name" value="Glyco_hydro_120_ins"/>
</dbReference>
<evidence type="ECO:0000259" key="2">
    <source>
        <dbReference type="Pfam" id="PF21258"/>
    </source>
</evidence>
<dbReference type="PANTHER" id="PTHR36453:SF1">
    <property type="entry name" value="RIGHT HANDED BETA HELIX DOMAIN-CONTAINING PROTEIN"/>
    <property type="match status" value="1"/>
</dbReference>
<organism evidence="3 4">
    <name type="scientific">Candidatus Anaerobutyricum stercoripullorum</name>
    <dbReference type="NCBI Taxonomy" id="2838456"/>
    <lineage>
        <taxon>Bacteria</taxon>
        <taxon>Bacillati</taxon>
        <taxon>Bacillota</taxon>
        <taxon>Clostridia</taxon>
        <taxon>Lachnospirales</taxon>
        <taxon>Lachnospiraceae</taxon>
        <taxon>Anaerobutyricum</taxon>
    </lineage>
</organism>
<evidence type="ECO:0000313" key="4">
    <source>
        <dbReference type="Proteomes" id="UP000886805"/>
    </source>
</evidence>
<dbReference type="EMBL" id="DXEQ01000090">
    <property type="protein sequence ID" value="HIX71988.1"/>
    <property type="molecule type" value="Genomic_DNA"/>
</dbReference>
<protein>
    <submittedName>
        <fullName evidence="3">Right-handed parallel beta-helix repeat-containing protein</fullName>
    </submittedName>
</protein>
<reference evidence="3" key="1">
    <citation type="journal article" date="2021" name="PeerJ">
        <title>Extensive microbial diversity within the chicken gut microbiome revealed by metagenomics and culture.</title>
        <authorList>
            <person name="Gilroy R."/>
            <person name="Ravi A."/>
            <person name="Getino M."/>
            <person name="Pursley I."/>
            <person name="Horton D.L."/>
            <person name="Alikhan N.F."/>
            <person name="Baker D."/>
            <person name="Gharbi K."/>
            <person name="Hall N."/>
            <person name="Watson M."/>
            <person name="Adriaenssens E.M."/>
            <person name="Foster-Nyarko E."/>
            <person name="Jarju S."/>
            <person name="Secka A."/>
            <person name="Antonio M."/>
            <person name="Oren A."/>
            <person name="Chaudhuri R.R."/>
            <person name="La Ragione R."/>
            <person name="Hildebrand F."/>
            <person name="Pallen M.J."/>
        </authorList>
    </citation>
    <scope>NUCLEOTIDE SEQUENCE</scope>
    <source>
        <strain evidence="3">ChiSxjej3B15-1167</strain>
    </source>
</reference>
<dbReference type="InterPro" id="IPR012334">
    <property type="entry name" value="Pectin_lyas_fold"/>
</dbReference>
<dbReference type="InterPro" id="IPR013780">
    <property type="entry name" value="Glyco_hydro_b"/>
</dbReference>
<comment type="caution">
    <text evidence="3">The sequence shown here is derived from an EMBL/GenBank/DDBJ whole genome shotgun (WGS) entry which is preliminary data.</text>
</comment>
<dbReference type="Proteomes" id="UP000886805">
    <property type="component" value="Unassembled WGS sequence"/>
</dbReference>
<evidence type="ECO:0000313" key="3">
    <source>
        <dbReference type="EMBL" id="HIX71988.1"/>
    </source>
</evidence>
<reference evidence="3" key="2">
    <citation type="submission" date="2021-04" db="EMBL/GenBank/DDBJ databases">
        <authorList>
            <person name="Gilroy R."/>
        </authorList>
    </citation>
    <scope>NUCLEOTIDE SEQUENCE</scope>
    <source>
        <strain evidence="3">ChiSxjej3B15-1167</strain>
    </source>
</reference>
<dbReference type="Pfam" id="PF13229">
    <property type="entry name" value="Beta_helix"/>
    <property type="match status" value="1"/>
</dbReference>
<dbReference type="AlphaFoldDB" id="A0A9D1X359"/>
<dbReference type="InterPro" id="IPR011050">
    <property type="entry name" value="Pectin_lyase_fold/virulence"/>
</dbReference>
<dbReference type="PANTHER" id="PTHR36453">
    <property type="entry name" value="SECRETED PROTEIN-RELATED"/>
    <property type="match status" value="1"/>
</dbReference>
<dbReference type="Gene3D" id="2.160.20.10">
    <property type="entry name" value="Single-stranded right-handed beta-helix, Pectin lyase-like"/>
    <property type="match status" value="1"/>
</dbReference>
<proteinExistence type="predicted"/>
<gene>
    <name evidence="3" type="ORF">H9849_03090</name>
</gene>
<name>A0A9D1X359_9FIRM</name>
<dbReference type="InterPro" id="IPR039448">
    <property type="entry name" value="Beta_helix"/>
</dbReference>
<feature type="domain" description="Right handed beta helix" evidence="1">
    <location>
        <begin position="237"/>
        <end position="389"/>
    </location>
</feature>
<dbReference type="Gene3D" id="2.60.40.1180">
    <property type="entry name" value="Golgi alpha-mannosidase II"/>
    <property type="match status" value="1"/>
</dbReference>
<evidence type="ECO:0000259" key="1">
    <source>
        <dbReference type="Pfam" id="PF13229"/>
    </source>
</evidence>
<dbReference type="SUPFAM" id="SSF51126">
    <property type="entry name" value="Pectin lyase-like"/>
    <property type="match status" value="1"/>
</dbReference>